<organism evidence="5">
    <name type="scientific">Lichtheimia ramosa</name>
    <dbReference type="NCBI Taxonomy" id="688394"/>
    <lineage>
        <taxon>Eukaryota</taxon>
        <taxon>Fungi</taxon>
        <taxon>Fungi incertae sedis</taxon>
        <taxon>Mucoromycota</taxon>
        <taxon>Mucoromycotina</taxon>
        <taxon>Mucoromycetes</taxon>
        <taxon>Mucorales</taxon>
        <taxon>Lichtheimiaceae</taxon>
        <taxon>Lichtheimia</taxon>
    </lineage>
</organism>
<evidence type="ECO:0000256" key="3">
    <source>
        <dbReference type="SAM" id="MobiDB-lite"/>
    </source>
</evidence>
<dbReference type="PANTHER" id="PTHR14879">
    <property type="entry name" value="CASPASE REGULATOR, RING FINGER DOMAIN-CONTAINING"/>
    <property type="match status" value="1"/>
</dbReference>
<feature type="compositionally biased region" description="Basic and acidic residues" evidence="3">
    <location>
        <begin position="439"/>
        <end position="449"/>
    </location>
</feature>
<dbReference type="PROSITE" id="PS50089">
    <property type="entry name" value="ZF_RING_2"/>
    <property type="match status" value="1"/>
</dbReference>
<dbReference type="AlphaFoldDB" id="A0A077WK10"/>
<dbReference type="InterPro" id="IPR013083">
    <property type="entry name" value="Znf_RING/FYVE/PHD"/>
</dbReference>
<evidence type="ECO:0000256" key="1">
    <source>
        <dbReference type="PROSITE-ProRule" id="PRU00175"/>
    </source>
</evidence>
<evidence type="ECO:0000313" key="5">
    <source>
        <dbReference type="EMBL" id="CDS07459.1"/>
    </source>
</evidence>
<dbReference type="Gene3D" id="3.30.40.10">
    <property type="entry name" value="Zinc/RING finger domain, C3HC4 (zinc finger)"/>
    <property type="match status" value="1"/>
</dbReference>
<evidence type="ECO:0000256" key="2">
    <source>
        <dbReference type="SAM" id="Coils"/>
    </source>
</evidence>
<dbReference type="PANTHER" id="PTHR14879:SF5">
    <property type="entry name" value="RING-TYPE DOMAIN-CONTAINING PROTEIN"/>
    <property type="match status" value="1"/>
</dbReference>
<feature type="compositionally biased region" description="Polar residues" evidence="3">
    <location>
        <begin position="378"/>
        <end position="394"/>
    </location>
</feature>
<reference evidence="5" key="1">
    <citation type="journal article" date="2014" name="Genome Announc.">
        <title>De novo whole-genome sequence and genome annotation of Lichtheimia ramosa.</title>
        <authorList>
            <person name="Linde J."/>
            <person name="Schwartze V."/>
            <person name="Binder U."/>
            <person name="Lass-Florl C."/>
            <person name="Voigt K."/>
            <person name="Horn F."/>
        </authorList>
    </citation>
    <scope>NUCLEOTIDE SEQUENCE</scope>
    <source>
        <strain evidence="5">JMRC FSU:6197</strain>
    </source>
</reference>
<dbReference type="InterPro" id="IPR001841">
    <property type="entry name" value="Znf_RING"/>
</dbReference>
<dbReference type="InterPro" id="IPR051728">
    <property type="entry name" value="RING-FYVE_E3_ubiquitin-ligase"/>
</dbReference>
<feature type="region of interest" description="Disordered" evidence="3">
    <location>
        <begin position="304"/>
        <end position="394"/>
    </location>
</feature>
<name>A0A077WK10_9FUNG</name>
<dbReference type="EMBL" id="LK023324">
    <property type="protein sequence ID" value="CDS07459.1"/>
    <property type="molecule type" value="Genomic_DNA"/>
</dbReference>
<protein>
    <recommendedName>
        <fullName evidence="4">RING-type domain-containing protein</fullName>
    </recommendedName>
</protein>
<feature type="coiled-coil region" evidence="2">
    <location>
        <begin position="504"/>
        <end position="552"/>
    </location>
</feature>
<keyword evidence="1" id="KW-0863">Zinc-finger</keyword>
<proteinExistence type="predicted"/>
<dbReference type="GO" id="GO:0008270">
    <property type="term" value="F:zinc ion binding"/>
    <property type="evidence" value="ECO:0007669"/>
    <property type="project" value="UniProtKB-KW"/>
</dbReference>
<dbReference type="OrthoDB" id="1711136at2759"/>
<feature type="region of interest" description="Disordered" evidence="3">
    <location>
        <begin position="98"/>
        <end position="119"/>
    </location>
</feature>
<gene>
    <name evidence="5" type="ORF">LRAMOSA01408</name>
</gene>
<feature type="compositionally biased region" description="Low complexity" evidence="3">
    <location>
        <begin position="346"/>
        <end position="355"/>
    </location>
</feature>
<evidence type="ECO:0000259" key="4">
    <source>
        <dbReference type="PROSITE" id="PS50089"/>
    </source>
</evidence>
<feature type="compositionally biased region" description="Polar residues" evidence="3">
    <location>
        <begin position="463"/>
        <end position="476"/>
    </location>
</feature>
<sequence>MCLASRTITGSQTALASDPTSKQWKDFAAKEFMETKTRLTPITDTNTSPPLSPSHTTKLAVRSHDDNDTHIAPVVSSPKPDSPWLAFAAHNHETLPSSQLNHYDTLRSKSPPSLPTLKRSISDKAGQQRGDMVGMQQEHLQLYTPQLATDPPRCFCNEPAHIRNTSDYGIVYECYRVTASSDRNVPVCCTFHVHKDTWSFFQHALQNGRHIDPNHPDLQQCSAFNYTFRAIFRTENTFPMRLSANPLCYCNHFVRPVQDYHRSNNRMALVCPKMTSEELRYKACQWFLWAEDARALQSTLTHPTSLSNTISSHHENISSNTTTISTSSIDSKKKDDHNDTSDNDNNRTTNDETSSIASAGQHLKHTNNFHRDSGLMTAPSSPNTLDAKSTATSEDASIYKTTPVHMLQPSPKQLLPDTDKSLELIRLLKGAKVPEWYSDDQHHHHDTSFHGDTASLDSDDHSSTQSTVPGSPSSPFKVSMPVPASVYTRLLMDKKKSEYDGEQVSMLNQHALMMENELKRFEDENQQVKTIYAAKEEELNSLLRANDEDLAEIDRWEYQIKELAKLDTAMELLWDQTCDMAEEEIANVRKAKQCEITLTKLTRDLLDRLEQLKSQIAKKEDLDERTSLRDFKCRVCFQENIQVALVPCFHCSYCRPCAEKLAECAICRTIKFGVQSVYLS</sequence>
<feature type="region of interest" description="Disordered" evidence="3">
    <location>
        <begin position="439"/>
        <end position="477"/>
    </location>
</feature>
<accession>A0A077WK10</accession>
<feature type="domain" description="RING-type" evidence="4">
    <location>
        <begin position="633"/>
        <end position="668"/>
    </location>
</feature>
<keyword evidence="2" id="KW-0175">Coiled coil</keyword>
<feature type="region of interest" description="Disordered" evidence="3">
    <location>
        <begin position="1"/>
        <end position="22"/>
    </location>
</feature>
<keyword evidence="1" id="KW-0479">Metal-binding</keyword>
<dbReference type="Pfam" id="PF13920">
    <property type="entry name" value="zf-C3HC4_3"/>
    <property type="match status" value="1"/>
</dbReference>
<feature type="compositionally biased region" description="Basic and acidic residues" evidence="3">
    <location>
        <begin position="330"/>
        <end position="340"/>
    </location>
</feature>
<feature type="compositionally biased region" description="Low complexity" evidence="3">
    <location>
        <begin position="317"/>
        <end position="329"/>
    </location>
</feature>
<keyword evidence="1" id="KW-0862">Zinc</keyword>